<dbReference type="PANTHER" id="PTHR40392:SF1">
    <property type="entry name" value="2-PHOSPHO-L-LACTATE GUANYLYLTRANSFERASE"/>
    <property type="match status" value="1"/>
</dbReference>
<evidence type="ECO:0000313" key="5">
    <source>
        <dbReference type="EMBL" id="HAW75444.1"/>
    </source>
</evidence>
<dbReference type="OrthoDB" id="6334386at2"/>
<organism evidence="6 8">
    <name type="scientific">Alteromonas australica</name>
    <dbReference type="NCBI Taxonomy" id="589873"/>
    <lineage>
        <taxon>Bacteria</taxon>
        <taxon>Pseudomonadati</taxon>
        <taxon>Pseudomonadota</taxon>
        <taxon>Gammaproteobacteria</taxon>
        <taxon>Alteromonadales</taxon>
        <taxon>Alteromonadaceae</taxon>
        <taxon>Alteromonas/Salinimonas group</taxon>
        <taxon>Alteromonas</taxon>
    </lineage>
</organism>
<gene>
    <name evidence="6" type="primary">cofC</name>
    <name evidence="5" type="ORF">DCW74_06875</name>
    <name evidence="6" type="ORF">DEB45_05600</name>
</gene>
<dbReference type="RefSeq" id="WP_044058633.1">
    <property type="nucleotide sequence ID" value="NZ_CAJXAX010000010.1"/>
</dbReference>
<dbReference type="EMBL" id="DNAN01000237">
    <property type="protein sequence ID" value="HAW75444.1"/>
    <property type="molecule type" value="Genomic_DNA"/>
</dbReference>
<evidence type="ECO:0000313" key="8">
    <source>
        <dbReference type="Proteomes" id="UP000264779"/>
    </source>
</evidence>
<comment type="caution">
    <text evidence="6">The sequence shown here is derived from an EMBL/GenBank/DDBJ whole genome shotgun (WGS) entry which is preliminary data.</text>
</comment>
<dbReference type="PANTHER" id="PTHR40392">
    <property type="entry name" value="2-PHOSPHO-L-LACTATE GUANYLYLTRANSFERASE"/>
    <property type="match status" value="1"/>
</dbReference>
<keyword evidence="2 6" id="KW-0548">Nucleotidyltransferase</keyword>
<dbReference type="GO" id="GO:0043814">
    <property type="term" value="F:phospholactate guanylyltransferase activity"/>
    <property type="evidence" value="ECO:0007669"/>
    <property type="project" value="InterPro"/>
</dbReference>
<dbReference type="SUPFAM" id="SSF53448">
    <property type="entry name" value="Nucleotide-diphospho-sugar transferases"/>
    <property type="match status" value="1"/>
</dbReference>
<reference evidence="7 8" key="1">
    <citation type="journal article" date="2018" name="Nat. Biotechnol.">
        <title>A standardized bacterial taxonomy based on genome phylogeny substantially revises the tree of life.</title>
        <authorList>
            <person name="Parks D.H."/>
            <person name="Chuvochina M."/>
            <person name="Waite D.W."/>
            <person name="Rinke C."/>
            <person name="Skarshewski A."/>
            <person name="Chaumeil P.A."/>
            <person name="Hugenholtz P."/>
        </authorList>
    </citation>
    <scope>NUCLEOTIDE SEQUENCE [LARGE SCALE GENOMIC DNA]</scope>
    <source>
        <strain evidence="6">UBA11621</strain>
        <strain evidence="5">UBA11978</strain>
    </source>
</reference>
<dbReference type="InterPro" id="IPR002835">
    <property type="entry name" value="CofC"/>
</dbReference>
<evidence type="ECO:0000256" key="3">
    <source>
        <dbReference type="ARBA" id="ARBA00022741"/>
    </source>
</evidence>
<dbReference type="EMBL" id="DONK01000084">
    <property type="protein sequence ID" value="HBU50718.1"/>
    <property type="molecule type" value="Genomic_DNA"/>
</dbReference>
<keyword evidence="4" id="KW-0342">GTP-binding</keyword>
<dbReference type="GeneID" id="78253439"/>
<sequence>MPDLCVVIPMKDPVFSKQRLSPFLPSALRKALAVKLFKRTLKTLNGTFPHWQKLVVTPSLYIADIASSLGCAVVFEEKGSDLNQALTQATQWSIAKGFQRQLILPADIAKLERSELDALVALSQSGTPVVIASSHDGGTNALCTSPPNAIRYQFGEQSSLAHQQAAIHAGHSHITVQPVHLSQDIDQPSDLHHINDVMNSLIA</sequence>
<dbReference type="Gene3D" id="3.90.550.10">
    <property type="entry name" value="Spore Coat Polysaccharide Biosynthesis Protein SpsA, Chain A"/>
    <property type="match status" value="1"/>
</dbReference>
<keyword evidence="1 6" id="KW-0808">Transferase</keyword>
<proteinExistence type="predicted"/>
<dbReference type="Proteomes" id="UP000263517">
    <property type="component" value="Unassembled WGS sequence"/>
</dbReference>
<evidence type="ECO:0000256" key="4">
    <source>
        <dbReference type="ARBA" id="ARBA00023134"/>
    </source>
</evidence>
<protein>
    <submittedName>
        <fullName evidence="6">2-phospho-L-lactate guanylyltransferase</fullName>
    </submittedName>
</protein>
<dbReference type="NCBIfam" id="TIGR03552">
    <property type="entry name" value="F420_cofC"/>
    <property type="match status" value="1"/>
</dbReference>
<accession>A0A349TTW0</accession>
<dbReference type="InterPro" id="IPR029044">
    <property type="entry name" value="Nucleotide-diphossugar_trans"/>
</dbReference>
<evidence type="ECO:0000256" key="2">
    <source>
        <dbReference type="ARBA" id="ARBA00022695"/>
    </source>
</evidence>
<dbReference type="Pfam" id="PF01983">
    <property type="entry name" value="CofC"/>
    <property type="match status" value="1"/>
</dbReference>
<evidence type="ECO:0000313" key="7">
    <source>
        <dbReference type="Proteomes" id="UP000263517"/>
    </source>
</evidence>
<evidence type="ECO:0000256" key="1">
    <source>
        <dbReference type="ARBA" id="ARBA00022679"/>
    </source>
</evidence>
<dbReference type="AlphaFoldDB" id="A0A349TTW0"/>
<name>A0A349TTW0_9ALTE</name>
<dbReference type="Proteomes" id="UP000264779">
    <property type="component" value="Unassembled WGS sequence"/>
</dbReference>
<keyword evidence="3" id="KW-0547">Nucleotide-binding</keyword>
<evidence type="ECO:0000313" key="6">
    <source>
        <dbReference type="EMBL" id="HBU50718.1"/>
    </source>
</evidence>
<dbReference type="GO" id="GO:0005525">
    <property type="term" value="F:GTP binding"/>
    <property type="evidence" value="ECO:0007669"/>
    <property type="project" value="UniProtKB-KW"/>
</dbReference>